<comment type="catalytic activity">
    <reaction evidence="12 13">
        <text>L-threonine + hydrogencarbonate + ATP = L-threonylcarbamoyladenylate + diphosphate + H2O</text>
        <dbReference type="Rhea" id="RHEA:36407"/>
        <dbReference type="ChEBI" id="CHEBI:15377"/>
        <dbReference type="ChEBI" id="CHEBI:17544"/>
        <dbReference type="ChEBI" id="CHEBI:30616"/>
        <dbReference type="ChEBI" id="CHEBI:33019"/>
        <dbReference type="ChEBI" id="CHEBI:57926"/>
        <dbReference type="ChEBI" id="CHEBI:73682"/>
        <dbReference type="EC" id="2.7.7.87"/>
    </reaction>
</comment>
<feature type="binding site" evidence="14">
    <location>
        <position position="69"/>
    </location>
    <ligand>
        <name>L-threonine</name>
        <dbReference type="ChEBI" id="CHEBI:57926"/>
    </ligand>
</feature>
<dbReference type="GO" id="GO:0006450">
    <property type="term" value="P:regulation of translational fidelity"/>
    <property type="evidence" value="ECO:0007669"/>
    <property type="project" value="TreeGrafter"/>
</dbReference>
<feature type="domain" description="YrdC-like" evidence="15">
    <location>
        <begin position="15"/>
        <end position="201"/>
    </location>
</feature>
<dbReference type="InterPro" id="IPR038385">
    <property type="entry name" value="Sua5/YwlC_C"/>
</dbReference>
<dbReference type="AlphaFoldDB" id="A0A9D1WUZ2"/>
<reference evidence="16" key="2">
    <citation type="submission" date="2021-04" db="EMBL/GenBank/DDBJ databases">
        <authorList>
            <person name="Gilroy R."/>
        </authorList>
    </citation>
    <scope>NUCLEOTIDE SEQUENCE</scope>
    <source>
        <strain evidence="16">CHK191-13928</strain>
    </source>
</reference>
<feature type="binding site" evidence="14">
    <location>
        <position position="119"/>
    </location>
    <ligand>
        <name>ATP</name>
        <dbReference type="ChEBI" id="CHEBI:30616"/>
    </ligand>
</feature>
<keyword evidence="9 13" id="KW-0547">Nucleotide-binding</keyword>
<evidence type="ECO:0000313" key="16">
    <source>
        <dbReference type="EMBL" id="HIX67748.1"/>
    </source>
</evidence>
<keyword evidence="10 13" id="KW-0067">ATP-binding</keyword>
<keyword evidence="6 13" id="KW-0808">Transferase</keyword>
<accession>A0A9D1WUZ2</accession>
<organism evidence="16 17">
    <name type="scientific">Candidatus Anaerostipes excrementavium</name>
    <dbReference type="NCBI Taxonomy" id="2838463"/>
    <lineage>
        <taxon>Bacteria</taxon>
        <taxon>Bacillati</taxon>
        <taxon>Bacillota</taxon>
        <taxon>Clostridia</taxon>
        <taxon>Lachnospirales</taxon>
        <taxon>Lachnospiraceae</taxon>
        <taxon>Anaerostipes</taxon>
    </lineage>
</organism>
<feature type="binding site" evidence="14">
    <location>
        <position position="238"/>
    </location>
    <ligand>
        <name>ATP</name>
        <dbReference type="ChEBI" id="CHEBI:30616"/>
    </ligand>
</feature>
<dbReference type="PIRSF" id="PIRSF004930">
    <property type="entry name" value="Tln_factor_SUA5"/>
    <property type="match status" value="1"/>
</dbReference>
<dbReference type="Pfam" id="PF01300">
    <property type="entry name" value="Sua5_yciO_yrdC"/>
    <property type="match status" value="1"/>
</dbReference>
<sequence>METKLRKIHQIEDCQEVIEEAAELIRQGEVVAFPTETVYGLGGNGLREDAAKKIYQAKGRPSDNPLILHISRMDMLKDLVSEVPRTARKAMEYFWPGPLTVILRKSEQVPECITGGLDTVAIRMPADEVARELIECAKVPIAAPSANTSGRPSPTKAEHVMDDLNGKIPLILDGGAVKVGVESTIVDFTEEPPVILRPGRITKEEMERVIGEKTVMNTSLKADDGGVPRAPGMKYKHYAPKAQMTIVLGQDQQAVVSKINELTEQEHSRGGKVGVLAADETAGDYEADEVLSVGRRADMETVMANLYDVLREFDDKAVDVIYSEGFEEESLGEAVMNRLVKAAGHRMIRI</sequence>
<evidence type="ECO:0000259" key="15">
    <source>
        <dbReference type="PROSITE" id="PS51163"/>
    </source>
</evidence>
<feature type="binding site" evidence="14">
    <location>
        <position position="60"/>
    </location>
    <ligand>
        <name>ATP</name>
        <dbReference type="ChEBI" id="CHEBI:30616"/>
    </ligand>
</feature>
<dbReference type="EMBL" id="DXEM01000019">
    <property type="protein sequence ID" value="HIX67748.1"/>
    <property type="molecule type" value="Genomic_DNA"/>
</dbReference>
<comment type="similarity">
    <text evidence="2 13">Belongs to the SUA5 family.</text>
</comment>
<evidence type="ECO:0000256" key="13">
    <source>
        <dbReference type="PIRNR" id="PIRNR004930"/>
    </source>
</evidence>
<reference evidence="16" key="1">
    <citation type="journal article" date="2021" name="PeerJ">
        <title>Extensive microbial diversity within the chicken gut microbiome revealed by metagenomics and culture.</title>
        <authorList>
            <person name="Gilroy R."/>
            <person name="Ravi A."/>
            <person name="Getino M."/>
            <person name="Pursley I."/>
            <person name="Horton D.L."/>
            <person name="Alikhan N.F."/>
            <person name="Baker D."/>
            <person name="Gharbi K."/>
            <person name="Hall N."/>
            <person name="Watson M."/>
            <person name="Adriaenssens E.M."/>
            <person name="Foster-Nyarko E."/>
            <person name="Jarju S."/>
            <person name="Secka A."/>
            <person name="Antonio M."/>
            <person name="Oren A."/>
            <person name="Chaudhuri R.R."/>
            <person name="La Ragione R."/>
            <person name="Hildebrand F."/>
            <person name="Pallen M.J."/>
        </authorList>
    </citation>
    <scope>NUCLEOTIDE SEQUENCE</scope>
    <source>
        <strain evidence="16">CHK191-13928</strain>
    </source>
</reference>
<dbReference type="SUPFAM" id="SSF55821">
    <property type="entry name" value="YrdC/RibB"/>
    <property type="match status" value="1"/>
</dbReference>
<feature type="binding site" evidence="14">
    <location>
        <position position="183"/>
    </location>
    <ligand>
        <name>L-threonine</name>
        <dbReference type="ChEBI" id="CHEBI:57926"/>
    </ligand>
</feature>
<dbReference type="GO" id="GO:0005737">
    <property type="term" value="C:cytoplasm"/>
    <property type="evidence" value="ECO:0007669"/>
    <property type="project" value="UniProtKB-SubCell"/>
</dbReference>
<dbReference type="GO" id="GO:0061710">
    <property type="term" value="F:L-threonylcarbamoyladenylate synthase"/>
    <property type="evidence" value="ECO:0007669"/>
    <property type="project" value="UniProtKB-EC"/>
</dbReference>
<dbReference type="Gene3D" id="3.90.870.10">
    <property type="entry name" value="DHBP synthase"/>
    <property type="match status" value="1"/>
</dbReference>
<dbReference type="NCBIfam" id="TIGR00057">
    <property type="entry name" value="L-threonylcarbamoyladenylate synthase"/>
    <property type="match status" value="1"/>
</dbReference>
<comment type="subcellular location">
    <subcellularLocation>
        <location evidence="1 13">Cytoplasm</location>
    </subcellularLocation>
</comment>
<dbReference type="GO" id="GO:0003725">
    <property type="term" value="F:double-stranded RNA binding"/>
    <property type="evidence" value="ECO:0007669"/>
    <property type="project" value="UniProtKB-UniRule"/>
</dbReference>
<name>A0A9D1WUZ2_9FIRM</name>
<evidence type="ECO:0000256" key="4">
    <source>
        <dbReference type="ARBA" id="ARBA00015492"/>
    </source>
</evidence>
<evidence type="ECO:0000256" key="7">
    <source>
        <dbReference type="ARBA" id="ARBA00022694"/>
    </source>
</evidence>
<evidence type="ECO:0000256" key="10">
    <source>
        <dbReference type="ARBA" id="ARBA00022840"/>
    </source>
</evidence>
<dbReference type="PROSITE" id="PS51163">
    <property type="entry name" value="YRDC"/>
    <property type="match status" value="1"/>
</dbReference>
<feature type="binding site" evidence="14">
    <location>
        <position position="143"/>
    </location>
    <ligand>
        <name>L-threonine</name>
        <dbReference type="ChEBI" id="CHEBI:57926"/>
    </ligand>
</feature>
<keyword evidence="5 13" id="KW-0963">Cytoplasm</keyword>
<feature type="binding site" evidence="14">
    <location>
        <position position="37"/>
    </location>
    <ligand>
        <name>L-threonine</name>
        <dbReference type="ChEBI" id="CHEBI:57926"/>
    </ligand>
</feature>
<keyword evidence="8 13" id="KW-0548">Nucleotidyltransferase</keyword>
<comment type="function">
    <text evidence="13">Required for the formation of a threonylcarbamoyl group on adenosine at position 37 (t(6)A37) in tRNAs that read codons beginning with adenine.</text>
</comment>
<dbReference type="PANTHER" id="PTHR17490">
    <property type="entry name" value="SUA5"/>
    <property type="match status" value="1"/>
</dbReference>
<protein>
    <recommendedName>
        <fullName evidence="4 13">Threonylcarbamoyl-AMP synthase</fullName>
        <shortName evidence="13">TC-AMP synthase</shortName>
        <ecNumber evidence="3 13">2.7.7.87</ecNumber>
    </recommendedName>
    <alternativeName>
        <fullName evidence="11 13">L-threonylcarbamoyladenylate synthase</fullName>
    </alternativeName>
</protein>
<feature type="binding site" evidence="14">
    <location>
        <position position="153"/>
    </location>
    <ligand>
        <name>ATP</name>
        <dbReference type="ChEBI" id="CHEBI:30616"/>
    </ligand>
</feature>
<dbReference type="InterPro" id="IPR050156">
    <property type="entry name" value="TC-AMP_synthase_SUA5"/>
</dbReference>
<dbReference type="InterPro" id="IPR005145">
    <property type="entry name" value="Sua5_C"/>
</dbReference>
<comment type="caution">
    <text evidence="16">The sequence shown here is derived from an EMBL/GenBank/DDBJ whole genome shotgun (WGS) entry which is preliminary data.</text>
</comment>
<dbReference type="InterPro" id="IPR006070">
    <property type="entry name" value="Sua5-like_dom"/>
</dbReference>
<evidence type="ECO:0000313" key="17">
    <source>
        <dbReference type="Proteomes" id="UP000886721"/>
    </source>
</evidence>
<dbReference type="Gene3D" id="3.40.50.11030">
    <property type="entry name" value="Threonylcarbamoyl-AMP synthase, C-terminal domain"/>
    <property type="match status" value="1"/>
</dbReference>
<evidence type="ECO:0000256" key="3">
    <source>
        <dbReference type="ARBA" id="ARBA00012584"/>
    </source>
</evidence>
<dbReference type="GO" id="GO:0005524">
    <property type="term" value="F:ATP binding"/>
    <property type="evidence" value="ECO:0007669"/>
    <property type="project" value="UniProtKB-UniRule"/>
</dbReference>
<evidence type="ECO:0000256" key="14">
    <source>
        <dbReference type="PIRSR" id="PIRSR004930-1"/>
    </source>
</evidence>
<keyword evidence="7 13" id="KW-0819">tRNA processing</keyword>
<dbReference type="EC" id="2.7.7.87" evidence="3 13"/>
<dbReference type="PANTHER" id="PTHR17490:SF16">
    <property type="entry name" value="THREONYLCARBAMOYL-AMP SYNTHASE"/>
    <property type="match status" value="1"/>
</dbReference>
<gene>
    <name evidence="16" type="ORF">H9735_06420</name>
</gene>
<evidence type="ECO:0000256" key="2">
    <source>
        <dbReference type="ARBA" id="ARBA00007663"/>
    </source>
</evidence>
<dbReference type="Pfam" id="PF03481">
    <property type="entry name" value="Sua5_C"/>
    <property type="match status" value="1"/>
</dbReference>
<dbReference type="FunFam" id="3.40.50.11030:FF:000001">
    <property type="entry name" value="Threonylcarbamoyl-AMP synthase"/>
    <property type="match status" value="1"/>
</dbReference>
<dbReference type="GO" id="GO:0000049">
    <property type="term" value="F:tRNA binding"/>
    <property type="evidence" value="ECO:0007669"/>
    <property type="project" value="TreeGrafter"/>
</dbReference>
<feature type="binding site" evidence="14">
    <location>
        <position position="145"/>
    </location>
    <ligand>
        <name>ATP</name>
        <dbReference type="ChEBI" id="CHEBI:30616"/>
    </ligand>
</feature>
<feature type="binding site" evidence="14">
    <location>
        <position position="197"/>
    </location>
    <ligand>
        <name>ATP</name>
        <dbReference type="ChEBI" id="CHEBI:30616"/>
    </ligand>
</feature>
<dbReference type="InterPro" id="IPR017945">
    <property type="entry name" value="DHBP_synth_RibB-like_a/b_dom"/>
</dbReference>
<dbReference type="InterPro" id="IPR010923">
    <property type="entry name" value="T(6)A37_SUA5"/>
</dbReference>
<dbReference type="FunFam" id="3.90.870.10:FF:000008">
    <property type="entry name" value="Threonylcarbamoyl-AMP synthase"/>
    <property type="match status" value="1"/>
</dbReference>
<evidence type="ECO:0000256" key="6">
    <source>
        <dbReference type="ARBA" id="ARBA00022679"/>
    </source>
</evidence>
<dbReference type="Proteomes" id="UP000886721">
    <property type="component" value="Unassembled WGS sequence"/>
</dbReference>
<feature type="binding site" evidence="14">
    <location>
        <position position="64"/>
    </location>
    <ligand>
        <name>ATP</name>
        <dbReference type="ChEBI" id="CHEBI:30616"/>
    </ligand>
</feature>
<dbReference type="GO" id="GO:0008033">
    <property type="term" value="P:tRNA processing"/>
    <property type="evidence" value="ECO:0007669"/>
    <property type="project" value="UniProtKB-KW"/>
</dbReference>
<proteinExistence type="inferred from homology"/>
<evidence type="ECO:0000256" key="11">
    <source>
        <dbReference type="ARBA" id="ARBA00029774"/>
    </source>
</evidence>
<evidence type="ECO:0000256" key="5">
    <source>
        <dbReference type="ARBA" id="ARBA00022490"/>
    </source>
</evidence>
<evidence type="ECO:0000256" key="12">
    <source>
        <dbReference type="ARBA" id="ARBA00048366"/>
    </source>
</evidence>
<evidence type="ECO:0000256" key="1">
    <source>
        <dbReference type="ARBA" id="ARBA00004496"/>
    </source>
</evidence>
<evidence type="ECO:0000256" key="9">
    <source>
        <dbReference type="ARBA" id="ARBA00022741"/>
    </source>
</evidence>
<evidence type="ECO:0000256" key="8">
    <source>
        <dbReference type="ARBA" id="ARBA00022695"/>
    </source>
</evidence>
<feature type="binding site" evidence="14">
    <location>
        <position position="123"/>
    </location>
    <ligand>
        <name>L-threonine</name>
        <dbReference type="ChEBI" id="CHEBI:57926"/>
    </ligand>
</feature>